<dbReference type="CDD" id="cd01299">
    <property type="entry name" value="Met_dep_hydrolase_A"/>
    <property type="match status" value="1"/>
</dbReference>
<dbReference type="GO" id="GO:0016810">
    <property type="term" value="F:hydrolase activity, acting on carbon-nitrogen (but not peptide) bonds"/>
    <property type="evidence" value="ECO:0007669"/>
    <property type="project" value="InterPro"/>
</dbReference>
<dbReference type="SUPFAM" id="SSF51556">
    <property type="entry name" value="Metallo-dependent hydrolases"/>
    <property type="match status" value="1"/>
</dbReference>
<name>A0A6B0TZK6_9RHOB</name>
<dbReference type="Pfam" id="PF01979">
    <property type="entry name" value="Amidohydro_1"/>
    <property type="match status" value="1"/>
</dbReference>
<dbReference type="PANTHER" id="PTHR43135:SF3">
    <property type="entry name" value="ALPHA-D-RIBOSE 1-METHYLPHOSPHONATE 5-TRIPHOSPHATE DIPHOSPHATASE"/>
    <property type="match status" value="1"/>
</dbReference>
<dbReference type="Proteomes" id="UP000436016">
    <property type="component" value="Unassembled WGS sequence"/>
</dbReference>
<gene>
    <name evidence="2" type="ORF">GSH16_02645</name>
</gene>
<evidence type="ECO:0000313" key="3">
    <source>
        <dbReference type="Proteomes" id="UP000436016"/>
    </source>
</evidence>
<dbReference type="RefSeq" id="WP_160851581.1">
    <property type="nucleotide sequence ID" value="NZ_WUWG01000001.1"/>
</dbReference>
<dbReference type="InterPro" id="IPR057744">
    <property type="entry name" value="OTAase-like"/>
</dbReference>
<evidence type="ECO:0000259" key="1">
    <source>
        <dbReference type="Pfam" id="PF01979"/>
    </source>
</evidence>
<dbReference type="Gene3D" id="2.30.40.10">
    <property type="entry name" value="Urease, subunit C, domain 1"/>
    <property type="match status" value="1"/>
</dbReference>
<organism evidence="2 3">
    <name type="scientific">Oceanomicrobium pacificus</name>
    <dbReference type="NCBI Taxonomy" id="2692916"/>
    <lineage>
        <taxon>Bacteria</taxon>
        <taxon>Pseudomonadati</taxon>
        <taxon>Pseudomonadota</taxon>
        <taxon>Alphaproteobacteria</taxon>
        <taxon>Rhodobacterales</taxon>
        <taxon>Paracoccaceae</taxon>
        <taxon>Oceanomicrobium</taxon>
    </lineage>
</organism>
<proteinExistence type="predicted"/>
<feature type="domain" description="Amidohydrolase-related" evidence="1">
    <location>
        <begin position="55"/>
        <end position="407"/>
    </location>
</feature>
<dbReference type="InterPro" id="IPR032466">
    <property type="entry name" value="Metal_Hydrolase"/>
</dbReference>
<dbReference type="AlphaFoldDB" id="A0A6B0TZK6"/>
<reference evidence="2 3" key="1">
    <citation type="submission" date="2019-12" db="EMBL/GenBank/DDBJ databases">
        <title>Strain KN286 was isolated from seawater, which was collected from Caroline Seamount in the tropical western Pacific.</title>
        <authorList>
            <person name="Wang Q."/>
        </authorList>
    </citation>
    <scope>NUCLEOTIDE SEQUENCE [LARGE SCALE GENOMIC DNA]</scope>
    <source>
        <strain evidence="2 3">KN286</strain>
    </source>
</reference>
<dbReference type="InterPro" id="IPR011059">
    <property type="entry name" value="Metal-dep_hydrolase_composite"/>
</dbReference>
<dbReference type="InterPro" id="IPR051781">
    <property type="entry name" value="Metallo-dep_Hydrolase"/>
</dbReference>
<dbReference type="InterPro" id="IPR006680">
    <property type="entry name" value="Amidohydro-rel"/>
</dbReference>
<comment type="caution">
    <text evidence="2">The sequence shown here is derived from an EMBL/GenBank/DDBJ whole genome shotgun (WGS) entry which is preliminary data.</text>
</comment>
<dbReference type="Gene3D" id="3.20.20.140">
    <property type="entry name" value="Metal-dependent hydrolases"/>
    <property type="match status" value="1"/>
</dbReference>
<dbReference type="EMBL" id="WUWG01000001">
    <property type="protein sequence ID" value="MXU64331.1"/>
    <property type="molecule type" value="Genomic_DNA"/>
</dbReference>
<protein>
    <submittedName>
        <fullName evidence="2">Amidohydrolase family protein</fullName>
    </submittedName>
</protein>
<evidence type="ECO:0000313" key="2">
    <source>
        <dbReference type="EMBL" id="MXU64331.1"/>
    </source>
</evidence>
<sequence length="429" mass="46396">MTDILIRNAMIFDGSGDAPFRGHVRVSGNRIAAVMRGTDEVPQEGAQVIDADGAFLMPGLIEGHGHISFIDQADLMDLAVIGVEEHTLATMHNARKLLEAGFTSVNSAASAKVRLDAVIRDEIEARRIPGPRLRAASPEITVTSGLGDANRMHVKLHTFGLVVDGVDEVVSTVRMCIREGVDNIKLNISGDVFMPNADSFSTVMADPEVRAAVETAHAHGKRVAAHCRAADSVKRAVRNRVDMIYHCDHADEEALDMLEEARDWVLTGPAIGVIIKSLEMLKAADDPALQPQIDELQTLYDDNCWTHGEMMKRGIPIVVGGDYGFSVNPQGTNANDLEHFVKHYGFSEAQTLHCATMIGARAMDMADSIGQVREGFLADLLLIDGDPLSDITLFQDKSKLTMIMKDGLIHATGNGQTAEAGGRSWLAAQ</sequence>
<keyword evidence="3" id="KW-1185">Reference proteome</keyword>
<accession>A0A6B0TZK6</accession>
<dbReference type="SUPFAM" id="SSF51338">
    <property type="entry name" value="Composite domain of metallo-dependent hydrolases"/>
    <property type="match status" value="1"/>
</dbReference>
<dbReference type="PANTHER" id="PTHR43135">
    <property type="entry name" value="ALPHA-D-RIBOSE 1-METHYLPHOSPHONATE 5-TRIPHOSPHATE DIPHOSPHATASE"/>
    <property type="match status" value="1"/>
</dbReference>
<keyword evidence="2" id="KW-0378">Hydrolase</keyword>